<proteinExistence type="predicted"/>
<evidence type="ECO:0000256" key="1">
    <source>
        <dbReference type="SAM" id="Phobius"/>
    </source>
</evidence>
<keyword evidence="1" id="KW-0472">Membrane</keyword>
<keyword evidence="1" id="KW-0812">Transmembrane</keyword>
<dbReference type="RefSeq" id="WP_067655282.1">
    <property type="nucleotide sequence ID" value="NZ_FQXG01000003.1"/>
</dbReference>
<dbReference type="EMBL" id="FQXG01000003">
    <property type="protein sequence ID" value="SHH61110.1"/>
    <property type="molecule type" value="Genomic_DNA"/>
</dbReference>
<sequence>MSNEPGVVGKLWAKTWVQVVIVYGLLFAVGYAYSELRDERLNSRFNEYKVAVQGLAEYEVSLALEGIEGAFEWEALHAQAWLEECLWGSFRRQIESEPDALMSIIRDREQTEHDLLAPHVAGFLGRCVDDYVQEPTVSLPESERRYRLMSSHTFPDGVVLKFLTK</sequence>
<gene>
    <name evidence="2" type="ORF">SAMN02745129_2519</name>
</gene>
<protein>
    <submittedName>
        <fullName evidence="2">Uncharacterized protein</fullName>
    </submittedName>
</protein>
<feature type="transmembrane region" description="Helical" evidence="1">
    <location>
        <begin position="15"/>
        <end position="34"/>
    </location>
</feature>
<reference evidence="2 3" key="1">
    <citation type="submission" date="2016-11" db="EMBL/GenBank/DDBJ databases">
        <authorList>
            <person name="Jaros S."/>
            <person name="Januszkiewicz K."/>
            <person name="Wedrychowicz H."/>
        </authorList>
    </citation>
    <scope>NUCLEOTIDE SEQUENCE [LARGE SCALE GENOMIC DNA]</scope>
    <source>
        <strain evidence="2 3">DSM 16917</strain>
    </source>
</reference>
<organism evidence="2 3">
    <name type="scientific">Ferrimonas marina</name>
    <dbReference type="NCBI Taxonomy" id="299255"/>
    <lineage>
        <taxon>Bacteria</taxon>
        <taxon>Pseudomonadati</taxon>
        <taxon>Pseudomonadota</taxon>
        <taxon>Gammaproteobacteria</taxon>
        <taxon>Alteromonadales</taxon>
        <taxon>Ferrimonadaceae</taxon>
        <taxon>Ferrimonas</taxon>
    </lineage>
</organism>
<keyword evidence="1" id="KW-1133">Transmembrane helix</keyword>
<accession>A0A1M5UDU1</accession>
<keyword evidence="3" id="KW-1185">Reference proteome</keyword>
<evidence type="ECO:0000313" key="3">
    <source>
        <dbReference type="Proteomes" id="UP000184268"/>
    </source>
</evidence>
<evidence type="ECO:0000313" key="2">
    <source>
        <dbReference type="EMBL" id="SHH61110.1"/>
    </source>
</evidence>
<dbReference type="Proteomes" id="UP000184268">
    <property type="component" value="Unassembled WGS sequence"/>
</dbReference>
<dbReference type="AlphaFoldDB" id="A0A1M5UDU1"/>
<dbReference type="STRING" id="299255.SAMN02745129_2519"/>
<name>A0A1M5UDU1_9GAMM</name>